<evidence type="ECO:0000313" key="3">
    <source>
        <dbReference type="Proteomes" id="UP001054945"/>
    </source>
</evidence>
<keyword evidence="1" id="KW-1133">Transmembrane helix</keyword>
<dbReference type="AlphaFoldDB" id="A0AAV4YE83"/>
<dbReference type="EMBL" id="BPLR01019124">
    <property type="protein sequence ID" value="GIZ04706.1"/>
    <property type="molecule type" value="Genomic_DNA"/>
</dbReference>
<name>A0AAV4YE83_CAEEX</name>
<keyword evidence="1" id="KW-0472">Membrane</keyword>
<evidence type="ECO:0000313" key="2">
    <source>
        <dbReference type="EMBL" id="GIZ04706.1"/>
    </source>
</evidence>
<sequence>MVLPADSPNSTSIFATILQDINHQLFQYIFLPHYFGTICHIVSSILTTHSIQHIRHIIVLKTLNTLLPYIPSSFKNSLQIQKDGAFQQIPPILPAYLPPFQDINHQLFQNILPFHYFGTIRHIVSSILTTHSIQHIRLHSLKDIKHPSFQYSLFPTPSTLFRHTISNILTTNFFQSVHHHTPANIFLPSSGYIFPFLYPFTHPAYMHLPQNLSLTSLEPTALYDANTETLHPKTPDKTTHHHFFLFLSLFFPYFYTNDAQKFLNHSPVVRRRRVYRPHAIDRYRTGSPLPPLTLFVLLQRNFAQEVRRLIRADPSFLPPNQTNGQVSLLWESYLHRGGTQRKREGRFFFVLSCMFGLMTMFIYQRVYVISGLLSGAIRGIADSVNYYGRKS</sequence>
<proteinExistence type="predicted"/>
<accession>A0AAV4YE83</accession>
<gene>
    <name evidence="2" type="ORF">CEXT_785221</name>
</gene>
<protein>
    <submittedName>
        <fullName evidence="2">Uncharacterized protein</fullName>
    </submittedName>
</protein>
<keyword evidence="3" id="KW-1185">Reference proteome</keyword>
<dbReference type="Proteomes" id="UP001054945">
    <property type="component" value="Unassembled WGS sequence"/>
</dbReference>
<evidence type="ECO:0000256" key="1">
    <source>
        <dbReference type="SAM" id="Phobius"/>
    </source>
</evidence>
<organism evidence="2 3">
    <name type="scientific">Caerostris extrusa</name>
    <name type="common">Bark spider</name>
    <name type="synonym">Caerostris bankana</name>
    <dbReference type="NCBI Taxonomy" id="172846"/>
    <lineage>
        <taxon>Eukaryota</taxon>
        <taxon>Metazoa</taxon>
        <taxon>Ecdysozoa</taxon>
        <taxon>Arthropoda</taxon>
        <taxon>Chelicerata</taxon>
        <taxon>Arachnida</taxon>
        <taxon>Araneae</taxon>
        <taxon>Araneomorphae</taxon>
        <taxon>Entelegynae</taxon>
        <taxon>Araneoidea</taxon>
        <taxon>Araneidae</taxon>
        <taxon>Caerostris</taxon>
    </lineage>
</organism>
<comment type="caution">
    <text evidence="2">The sequence shown here is derived from an EMBL/GenBank/DDBJ whole genome shotgun (WGS) entry which is preliminary data.</text>
</comment>
<feature type="transmembrane region" description="Helical" evidence="1">
    <location>
        <begin position="345"/>
        <end position="363"/>
    </location>
</feature>
<reference evidence="2 3" key="1">
    <citation type="submission" date="2021-06" db="EMBL/GenBank/DDBJ databases">
        <title>Caerostris extrusa draft genome.</title>
        <authorList>
            <person name="Kono N."/>
            <person name="Arakawa K."/>
        </authorList>
    </citation>
    <scope>NUCLEOTIDE SEQUENCE [LARGE SCALE GENOMIC DNA]</scope>
</reference>
<keyword evidence="1" id="KW-0812">Transmembrane</keyword>